<reference evidence="2" key="1">
    <citation type="submission" date="2019-02" db="EMBL/GenBank/DDBJ databases">
        <authorList>
            <person name="Gruber-Vodicka R. H."/>
            <person name="Seah K. B. B."/>
        </authorList>
    </citation>
    <scope>NUCLEOTIDE SEQUENCE</scope>
    <source>
        <strain evidence="2">BECK_BZ125</strain>
    </source>
</reference>
<evidence type="ECO:0000313" key="2">
    <source>
        <dbReference type="EMBL" id="VFK41607.1"/>
    </source>
</evidence>
<feature type="transmembrane region" description="Helical" evidence="1">
    <location>
        <begin position="172"/>
        <end position="193"/>
    </location>
</feature>
<dbReference type="EMBL" id="CAADFT010000012">
    <property type="protein sequence ID" value="VFK41607.1"/>
    <property type="molecule type" value="Genomic_DNA"/>
</dbReference>
<keyword evidence="1" id="KW-1133">Transmembrane helix</keyword>
<accession>A0A450YJB0</accession>
<feature type="transmembrane region" description="Helical" evidence="1">
    <location>
        <begin position="67"/>
        <end position="87"/>
    </location>
</feature>
<keyword evidence="1" id="KW-0812">Transmembrane</keyword>
<feature type="transmembrane region" description="Helical" evidence="1">
    <location>
        <begin position="99"/>
        <end position="120"/>
    </location>
</feature>
<gene>
    <name evidence="2" type="ORF">BECKTC1821E_GA0114239_101244</name>
</gene>
<dbReference type="AlphaFoldDB" id="A0A450YJB0"/>
<proteinExistence type="predicted"/>
<name>A0A450YJB0_9GAMM</name>
<organism evidence="2">
    <name type="scientific">Candidatus Kentrum sp. TC</name>
    <dbReference type="NCBI Taxonomy" id="2126339"/>
    <lineage>
        <taxon>Bacteria</taxon>
        <taxon>Pseudomonadati</taxon>
        <taxon>Pseudomonadota</taxon>
        <taxon>Gammaproteobacteria</taxon>
        <taxon>Candidatus Kentrum</taxon>
    </lineage>
</organism>
<sequence>MRALALTVFSLYPETINERELFEKRYKSYQRGIPKGECGCVENNEHDEHCDAGSAYIIATDKFRTHLNLAFLTGLIAFLIVGFIGVFRCEEGKSSFEELLYLIGISGAVILMLFTLVPLLRNKIIACLSKKESFSILPKIGSANLVRDNYNLTARAKILGFILAFRPMHFGFLWWWLLYVAFAVAFIDAALEIGEDGNFELTKDLIKPLANSILVALVAFISENLIREIVSARGYFRRVGDNADKVLKVSTDNVDKIREASNELFEGMEDSGKRLEDVKGIIGSITGSLEVYGAVKDLEQLLREQEISVSTDGLTVMAKKAISPFRTQYIEQTRNFDSQLRKLLRDQEPKIGVFNVAMMLSALGAGLDSSTKLFNTHRKRLIGGWDLLGNISQRIIKMAISAKSQSSDNFDKIEFYTLLMVEPEDFFKNLGKRSLTSISSRPEFSESGWQALLDTARKAAKEEISVKRHFFCVSDNLKTDWRKKDPNSHPTESRMSNIFLNHTDLMRQLENNYVRVKSGSLEPDFESVEAGKIFDTLPVSSTSNGEQAKSIWEIIDKYYHHKCCAGVLECKVDEGMNLFFDRKSGRMIDYFAVRVNEKWQFCLKSKVVKPTPPDKKSTHPDDELLDIEMFVDIVEPSGETNGQKKAVQEYQEKWKKVKGDLNTIFTAGNETKVKTTTLEDFMNPKNT</sequence>
<evidence type="ECO:0000256" key="1">
    <source>
        <dbReference type="SAM" id="Phobius"/>
    </source>
</evidence>
<keyword evidence="1" id="KW-0472">Membrane</keyword>
<protein>
    <submittedName>
        <fullName evidence="2">Uncharacterized protein</fullName>
    </submittedName>
</protein>